<reference evidence="2 3" key="1">
    <citation type="journal article" date="2019" name="Sci. Rep.">
        <title>Orb-weaving spider Araneus ventricosus genome elucidates the spidroin gene catalogue.</title>
        <authorList>
            <person name="Kono N."/>
            <person name="Nakamura H."/>
            <person name="Ohtoshi R."/>
            <person name="Moran D.A.P."/>
            <person name="Shinohara A."/>
            <person name="Yoshida Y."/>
            <person name="Fujiwara M."/>
            <person name="Mori M."/>
            <person name="Tomita M."/>
            <person name="Arakawa K."/>
        </authorList>
    </citation>
    <scope>NUCLEOTIDE SEQUENCE [LARGE SCALE GENOMIC DNA]</scope>
</reference>
<accession>A0A4Y2QZ22</accession>
<dbReference type="AlphaFoldDB" id="A0A4Y2QZ22"/>
<evidence type="ECO:0000313" key="2">
    <source>
        <dbReference type="EMBL" id="GBN68476.1"/>
    </source>
</evidence>
<keyword evidence="3" id="KW-1185">Reference proteome</keyword>
<organism evidence="2 3">
    <name type="scientific">Araneus ventricosus</name>
    <name type="common">Orbweaver spider</name>
    <name type="synonym">Epeira ventricosa</name>
    <dbReference type="NCBI Taxonomy" id="182803"/>
    <lineage>
        <taxon>Eukaryota</taxon>
        <taxon>Metazoa</taxon>
        <taxon>Ecdysozoa</taxon>
        <taxon>Arthropoda</taxon>
        <taxon>Chelicerata</taxon>
        <taxon>Arachnida</taxon>
        <taxon>Araneae</taxon>
        <taxon>Araneomorphae</taxon>
        <taxon>Entelegynae</taxon>
        <taxon>Araneoidea</taxon>
        <taxon>Araneidae</taxon>
        <taxon>Araneus</taxon>
    </lineage>
</organism>
<proteinExistence type="predicted"/>
<dbReference type="EMBL" id="BGPR01014083">
    <property type="protein sequence ID" value="GBN63644.1"/>
    <property type="molecule type" value="Genomic_DNA"/>
</dbReference>
<sequence length="122" mass="13349">MHEPLTGTPITFRRFYFAERDTHRGGASGVFGRDRDPVRNAAPSGKIFVPLHATGYSTMLQTGKIAPQQCESYGWEESFTGISMERLAAATSGSPTLATILATNLATKYGISMVLESSRYFH</sequence>
<dbReference type="EMBL" id="BGPR01015222">
    <property type="protein sequence ID" value="GBN68476.1"/>
    <property type="molecule type" value="Genomic_DNA"/>
</dbReference>
<comment type="caution">
    <text evidence="2">The sequence shown here is derived from an EMBL/GenBank/DDBJ whole genome shotgun (WGS) entry which is preliminary data.</text>
</comment>
<name>A0A4Y2QZ22_ARAVE</name>
<protein>
    <submittedName>
        <fullName evidence="2">Uncharacterized protein</fullName>
    </submittedName>
</protein>
<gene>
    <name evidence="1" type="ORF">AVEN_247446_1</name>
    <name evidence="2" type="ORF">AVEN_80616_1</name>
</gene>
<evidence type="ECO:0000313" key="3">
    <source>
        <dbReference type="Proteomes" id="UP000499080"/>
    </source>
</evidence>
<dbReference type="Proteomes" id="UP000499080">
    <property type="component" value="Unassembled WGS sequence"/>
</dbReference>
<evidence type="ECO:0000313" key="1">
    <source>
        <dbReference type="EMBL" id="GBN63644.1"/>
    </source>
</evidence>